<dbReference type="AlphaFoldDB" id="A0A8S0WB49"/>
<protein>
    <recommendedName>
        <fullName evidence="3">Transposase</fullName>
    </recommendedName>
</protein>
<accession>A0A8S0WB49</accession>
<keyword evidence="2" id="KW-1185">Reference proteome</keyword>
<name>A0A8S0WB49_9GAMM</name>
<comment type="caution">
    <text evidence="1">The sequence shown here is derived from an EMBL/GenBank/DDBJ whole genome shotgun (WGS) entry which is preliminary data.</text>
</comment>
<gene>
    <name evidence="1" type="ORF">METHB2_40101</name>
</gene>
<dbReference type="Proteomes" id="UP000494216">
    <property type="component" value="Unassembled WGS sequence"/>
</dbReference>
<reference evidence="1 2" key="1">
    <citation type="submission" date="2020-02" db="EMBL/GenBank/DDBJ databases">
        <authorList>
            <person name="Hogendoorn C."/>
        </authorList>
    </citation>
    <scope>NUCLEOTIDE SEQUENCE [LARGE SCALE GENOMIC DNA]</scope>
    <source>
        <strain evidence="1">METHB21</strain>
    </source>
</reference>
<proteinExistence type="predicted"/>
<organism evidence="1 2">
    <name type="scientific">Candidatus Methylobacter favarea</name>
    <dbReference type="NCBI Taxonomy" id="2707345"/>
    <lineage>
        <taxon>Bacteria</taxon>
        <taxon>Pseudomonadati</taxon>
        <taxon>Pseudomonadota</taxon>
        <taxon>Gammaproteobacteria</taxon>
        <taxon>Methylococcales</taxon>
        <taxon>Methylococcaceae</taxon>
        <taxon>Methylobacter</taxon>
    </lineage>
</organism>
<evidence type="ECO:0000313" key="1">
    <source>
        <dbReference type="EMBL" id="CAA9891401.1"/>
    </source>
</evidence>
<evidence type="ECO:0008006" key="3">
    <source>
        <dbReference type="Google" id="ProtNLM"/>
    </source>
</evidence>
<sequence length="48" mass="5684">MDWLVERFKFYLAVLWRLKQTQEWVLAARRGAIEHAFALAKPLTAPLQ</sequence>
<evidence type="ECO:0000313" key="2">
    <source>
        <dbReference type="Proteomes" id="UP000494216"/>
    </source>
</evidence>
<dbReference type="EMBL" id="CADCXN010000069">
    <property type="protein sequence ID" value="CAA9891401.1"/>
    <property type="molecule type" value="Genomic_DNA"/>
</dbReference>